<dbReference type="WBParaSite" id="nRc.2.0.1.t07075-RA">
    <property type="protein sequence ID" value="nRc.2.0.1.t07075-RA"/>
    <property type="gene ID" value="nRc.2.0.1.g07075"/>
</dbReference>
<protein>
    <submittedName>
        <fullName evidence="2">Uncharacterized protein</fullName>
    </submittedName>
</protein>
<reference evidence="2" key="1">
    <citation type="submission" date="2022-11" db="UniProtKB">
        <authorList>
            <consortium name="WormBaseParasite"/>
        </authorList>
    </citation>
    <scope>IDENTIFICATION</scope>
</reference>
<sequence>MNKAAFAETPTDVSFVLKLLLLYKSSDHVKNITVYCRKPTNLET</sequence>
<keyword evidence="1" id="KW-1185">Reference proteome</keyword>
<evidence type="ECO:0000313" key="2">
    <source>
        <dbReference type="WBParaSite" id="nRc.2.0.1.t07075-RA"/>
    </source>
</evidence>
<name>A0A915HYV3_ROMCU</name>
<dbReference type="AlphaFoldDB" id="A0A915HYV3"/>
<proteinExistence type="predicted"/>
<evidence type="ECO:0000313" key="1">
    <source>
        <dbReference type="Proteomes" id="UP000887565"/>
    </source>
</evidence>
<dbReference type="Proteomes" id="UP000887565">
    <property type="component" value="Unplaced"/>
</dbReference>
<organism evidence="1 2">
    <name type="scientific">Romanomermis culicivorax</name>
    <name type="common">Nematode worm</name>
    <dbReference type="NCBI Taxonomy" id="13658"/>
    <lineage>
        <taxon>Eukaryota</taxon>
        <taxon>Metazoa</taxon>
        <taxon>Ecdysozoa</taxon>
        <taxon>Nematoda</taxon>
        <taxon>Enoplea</taxon>
        <taxon>Dorylaimia</taxon>
        <taxon>Mermithida</taxon>
        <taxon>Mermithoidea</taxon>
        <taxon>Mermithidae</taxon>
        <taxon>Romanomermis</taxon>
    </lineage>
</organism>
<accession>A0A915HYV3</accession>